<keyword evidence="1" id="KW-0540">Nuclease</keyword>
<proteinExistence type="predicted"/>
<evidence type="ECO:0000313" key="7">
    <source>
        <dbReference type="Proteomes" id="UP001169990"/>
    </source>
</evidence>
<dbReference type="EMBL" id="QELD01000015">
    <property type="protein sequence ID" value="MDN4188322.1"/>
    <property type="molecule type" value="Genomic_DNA"/>
</dbReference>
<reference evidence="6" key="1">
    <citation type="submission" date="2018-05" db="EMBL/GenBank/DDBJ databases">
        <authorList>
            <person name="Kondepudi K.K."/>
            <person name="Singh S."/>
            <person name="Chaudhry V."/>
            <person name="Mantri S."/>
            <person name="Bhadada S."/>
            <person name="Bishnoi M."/>
            <person name="Kaur J."/>
            <person name="Sharma S."/>
            <person name="Bhatia R."/>
        </authorList>
    </citation>
    <scope>NUCLEOTIDE SEQUENCE</scope>
    <source>
        <strain evidence="6">Bif11</strain>
    </source>
</reference>
<dbReference type="InterPro" id="IPR036397">
    <property type="entry name" value="RNaseH_sf"/>
</dbReference>
<evidence type="ECO:0000259" key="5">
    <source>
        <dbReference type="SMART" id="SM00479"/>
    </source>
</evidence>
<evidence type="ECO:0000256" key="1">
    <source>
        <dbReference type="ARBA" id="ARBA00022722"/>
    </source>
</evidence>
<dbReference type="SUPFAM" id="SSF53098">
    <property type="entry name" value="Ribonuclease H-like"/>
    <property type="match status" value="1"/>
</dbReference>
<dbReference type="InterPro" id="IPR012337">
    <property type="entry name" value="RNaseH-like_sf"/>
</dbReference>
<dbReference type="GO" id="GO:0008408">
    <property type="term" value="F:3'-5' exonuclease activity"/>
    <property type="evidence" value="ECO:0007669"/>
    <property type="project" value="TreeGrafter"/>
</dbReference>
<feature type="region of interest" description="Disordered" evidence="4">
    <location>
        <begin position="390"/>
        <end position="426"/>
    </location>
</feature>
<dbReference type="GO" id="GO:0005829">
    <property type="term" value="C:cytosol"/>
    <property type="evidence" value="ECO:0007669"/>
    <property type="project" value="TreeGrafter"/>
</dbReference>
<dbReference type="Gene3D" id="3.30.420.10">
    <property type="entry name" value="Ribonuclease H-like superfamily/Ribonuclease H"/>
    <property type="match status" value="1"/>
</dbReference>
<dbReference type="FunFam" id="3.30.420.10:FF:000045">
    <property type="entry name" value="3'-5' exonuclease DinG"/>
    <property type="match status" value="1"/>
</dbReference>
<dbReference type="InterPro" id="IPR013520">
    <property type="entry name" value="Ribonucl_H"/>
</dbReference>
<comment type="caution">
    <text evidence="6">The sequence shown here is derived from an EMBL/GenBank/DDBJ whole genome shotgun (WGS) entry which is preliminary data.</text>
</comment>
<evidence type="ECO:0000256" key="3">
    <source>
        <dbReference type="ARBA" id="ARBA00022839"/>
    </source>
</evidence>
<dbReference type="GO" id="GO:0003676">
    <property type="term" value="F:nucleic acid binding"/>
    <property type="evidence" value="ECO:0007669"/>
    <property type="project" value="InterPro"/>
</dbReference>
<name>A0AAW7LM28_BIFBR</name>
<feature type="domain" description="Exonuclease" evidence="5">
    <location>
        <begin position="66"/>
        <end position="231"/>
    </location>
</feature>
<protein>
    <recommendedName>
        <fullName evidence="5">Exonuclease domain-containing protein</fullName>
    </recommendedName>
</protein>
<organism evidence="6 7">
    <name type="scientific">Bifidobacterium breve</name>
    <dbReference type="NCBI Taxonomy" id="1685"/>
    <lineage>
        <taxon>Bacteria</taxon>
        <taxon>Bacillati</taxon>
        <taxon>Actinomycetota</taxon>
        <taxon>Actinomycetes</taxon>
        <taxon>Bifidobacteriales</taxon>
        <taxon>Bifidobacteriaceae</taxon>
        <taxon>Bifidobacterium</taxon>
    </lineage>
</organism>
<dbReference type="Proteomes" id="UP001169990">
    <property type="component" value="Unassembled WGS sequence"/>
</dbReference>
<sequence length="543" mass="61076">MGLLSSILKLFGIGITGKRETGHPQRINASMPSASYPPYRAERDARYFAGAKAKLDRFRVQASVADQMVLDTETTGNSNDAKIIEIGAILIRDNLPIAEYEQLIRPYDGLRLSSTLLSGITEDELLDQPDAEFIIPGFLEAIRSLNVIGHNVAFDINMLAMESRRYGCPPPDVSLTDTLVLARRMFPNAPSLSLQELIRLLGIDETEDHRTLSDARQTWACWQRLNSMSAPVILTREQQEESANRDLREKRRKNMIFAKSIYLDGMDLEPVNERPCDVEVRTLDQGVEVSGDENHQDSLRPYGYDAWVWVYVVEGKIPKGKYEGYPTYWVYLDGEEIGYISKYQMERHCGQVPGDGASMIAHIPDRAKDREVDRLQLRLHMPFEHEPVDLSSQVVKREKPKSVKRPKPQNRQHAKSTGVDSGFLNPKPHKRTLGHGGGWVEIDSVDGISDVLSEFPDGSHVWVVVRRNCTVRLGGVLLGTCGLLSSIDDCDGDGLVAAAVIERNNNETTVRIEMHEENNEQCISRRIAEKREQVQGESSVREV</sequence>
<evidence type="ECO:0000256" key="2">
    <source>
        <dbReference type="ARBA" id="ARBA00022801"/>
    </source>
</evidence>
<dbReference type="PANTHER" id="PTHR30231">
    <property type="entry name" value="DNA POLYMERASE III SUBUNIT EPSILON"/>
    <property type="match status" value="1"/>
</dbReference>
<keyword evidence="2" id="KW-0378">Hydrolase</keyword>
<dbReference type="Pfam" id="PF00929">
    <property type="entry name" value="RNase_T"/>
    <property type="match status" value="1"/>
</dbReference>
<reference evidence="6" key="2">
    <citation type="journal article" date="2022" name="3 Biotech.">
        <title>Isomaltooligosaccharides utilization and genomic characterization of human infant anti-inflammatory Bifidobacterium longum and Bifidobacterium breve strains.</title>
        <authorList>
            <person name="Sharma S."/>
            <person name="Singh S."/>
            <person name="Chaudhary V."/>
            <person name="Mantri S."/>
            <person name="Chander A."/>
            <person name="Maurya R."/>
            <person name="Rajarammohan S."/>
            <person name="Singh R.P."/>
            <person name="Rishi P."/>
            <person name="Bishnoi M."/>
            <person name="Bhadada S.K."/>
            <person name="Kondepudi K.K."/>
        </authorList>
    </citation>
    <scope>NUCLEOTIDE SEQUENCE</scope>
    <source>
        <strain evidence="6">Bif11</strain>
    </source>
</reference>
<evidence type="ECO:0000256" key="4">
    <source>
        <dbReference type="SAM" id="MobiDB-lite"/>
    </source>
</evidence>
<dbReference type="RefSeq" id="WP_301004592.1">
    <property type="nucleotide sequence ID" value="NZ_JARUHL010000001.1"/>
</dbReference>
<dbReference type="PANTHER" id="PTHR30231:SF4">
    <property type="entry name" value="PROTEIN NEN2"/>
    <property type="match status" value="1"/>
</dbReference>
<gene>
    <name evidence="6" type="ORF">DC496_08275</name>
</gene>
<dbReference type="AlphaFoldDB" id="A0AAW7LM28"/>
<evidence type="ECO:0000313" key="6">
    <source>
        <dbReference type="EMBL" id="MDN4188322.1"/>
    </source>
</evidence>
<keyword evidence="3" id="KW-0269">Exonuclease</keyword>
<feature type="compositionally biased region" description="Basic residues" evidence="4">
    <location>
        <begin position="402"/>
        <end position="414"/>
    </location>
</feature>
<dbReference type="CDD" id="cd06127">
    <property type="entry name" value="DEDDh"/>
    <property type="match status" value="1"/>
</dbReference>
<accession>A0AAW7LM28</accession>
<dbReference type="SMART" id="SM00479">
    <property type="entry name" value="EXOIII"/>
    <property type="match status" value="1"/>
</dbReference>